<evidence type="ECO:0000256" key="2">
    <source>
        <dbReference type="ARBA" id="ARBA00018237"/>
    </source>
</evidence>
<keyword evidence="4" id="KW-1017">Isopeptide bond</keyword>
<proteinExistence type="inferred from homology"/>
<dbReference type="OrthoDB" id="3176171at2759"/>
<feature type="compositionally biased region" description="Low complexity" evidence="11">
    <location>
        <begin position="398"/>
        <end position="419"/>
    </location>
</feature>
<accession>A0A9P7YCA3</accession>
<comment type="caution">
    <text evidence="13">The sequence shown here is derived from an EMBL/GenBank/DDBJ whole genome shotgun (WGS) entry which is preliminary data.</text>
</comment>
<dbReference type="SUPFAM" id="SSF52540">
    <property type="entry name" value="P-loop containing nucleoside triphosphate hydrolases"/>
    <property type="match status" value="1"/>
</dbReference>
<dbReference type="GO" id="GO:0003677">
    <property type="term" value="F:DNA binding"/>
    <property type="evidence" value="ECO:0007669"/>
    <property type="project" value="InterPro"/>
</dbReference>
<keyword evidence="3" id="KW-0963">Cytoplasm</keyword>
<dbReference type="SUPFAM" id="SSF47781">
    <property type="entry name" value="RuvA domain 2-like"/>
    <property type="match status" value="1"/>
</dbReference>
<dbReference type="SMART" id="SM00129">
    <property type="entry name" value="KISc"/>
    <property type="match status" value="1"/>
</dbReference>
<dbReference type="InterPro" id="IPR010994">
    <property type="entry name" value="RuvA_2-like"/>
</dbReference>
<evidence type="ECO:0000256" key="8">
    <source>
        <dbReference type="ARBA" id="ARBA00045288"/>
    </source>
</evidence>
<evidence type="ECO:0000256" key="5">
    <source>
        <dbReference type="ARBA" id="ARBA00022741"/>
    </source>
</evidence>
<keyword evidence="7 10" id="KW-0175">Coiled coil</keyword>
<dbReference type="GO" id="GO:0003777">
    <property type="term" value="F:microtubule motor activity"/>
    <property type="evidence" value="ECO:0007669"/>
    <property type="project" value="InterPro"/>
</dbReference>
<keyword evidence="14" id="KW-1185">Reference proteome</keyword>
<evidence type="ECO:0000256" key="9">
    <source>
        <dbReference type="PROSITE-ProRule" id="PRU00283"/>
    </source>
</evidence>
<dbReference type="GO" id="GO:0016787">
    <property type="term" value="F:hydrolase activity"/>
    <property type="evidence" value="ECO:0007669"/>
    <property type="project" value="UniProtKB-KW"/>
</dbReference>
<dbReference type="Gene3D" id="1.10.150.320">
    <property type="entry name" value="Photosystem II 12 kDa extrinsic protein"/>
    <property type="match status" value="1"/>
</dbReference>
<evidence type="ECO:0000256" key="6">
    <source>
        <dbReference type="ARBA" id="ARBA00022840"/>
    </source>
</evidence>
<reference evidence="13" key="1">
    <citation type="journal article" date="2021" name="IMA Fungus">
        <title>Genomic characterization of three marine fungi, including Emericellopsis atlantica sp. nov. with signatures of a generalist lifestyle and marine biomass degradation.</title>
        <authorList>
            <person name="Hagestad O.C."/>
            <person name="Hou L."/>
            <person name="Andersen J.H."/>
            <person name="Hansen E.H."/>
            <person name="Altermark B."/>
            <person name="Li C."/>
            <person name="Kuhnert E."/>
            <person name="Cox R.J."/>
            <person name="Crous P.W."/>
            <person name="Spatafora J.W."/>
            <person name="Lail K."/>
            <person name="Amirebrahimi M."/>
            <person name="Lipzen A."/>
            <person name="Pangilinan J."/>
            <person name="Andreopoulos W."/>
            <person name="Hayes R.D."/>
            <person name="Ng V."/>
            <person name="Grigoriev I.V."/>
            <person name="Jackson S.A."/>
            <person name="Sutton T.D.S."/>
            <person name="Dobson A.D.W."/>
            <person name="Rama T."/>
        </authorList>
    </citation>
    <scope>NUCLEOTIDE SEQUENCE</scope>
    <source>
        <strain evidence="13">TRa018bII</strain>
    </source>
</reference>
<evidence type="ECO:0000313" key="14">
    <source>
        <dbReference type="Proteomes" id="UP000824998"/>
    </source>
</evidence>
<dbReference type="PROSITE" id="PS50067">
    <property type="entry name" value="KINESIN_MOTOR_2"/>
    <property type="match status" value="1"/>
</dbReference>
<gene>
    <name evidence="13" type="ORF">BJ875DRAFT_487398</name>
</gene>
<keyword evidence="5 9" id="KW-0547">Nucleotide-binding</keyword>
<dbReference type="GO" id="GO:0005524">
    <property type="term" value="F:ATP binding"/>
    <property type="evidence" value="ECO:0007669"/>
    <property type="project" value="UniProtKB-UniRule"/>
</dbReference>
<evidence type="ECO:0000256" key="4">
    <source>
        <dbReference type="ARBA" id="ARBA00022499"/>
    </source>
</evidence>
<feature type="region of interest" description="Disordered" evidence="11">
    <location>
        <begin position="391"/>
        <end position="440"/>
    </location>
</feature>
<feature type="region of interest" description="Disordered" evidence="11">
    <location>
        <begin position="591"/>
        <end position="671"/>
    </location>
</feature>
<name>A0A9P7YCA3_9HELO</name>
<dbReference type="Gene3D" id="3.40.850.10">
    <property type="entry name" value="Kinesin motor domain"/>
    <property type="match status" value="1"/>
</dbReference>
<feature type="coiled-coil region" evidence="10">
    <location>
        <begin position="479"/>
        <end position="506"/>
    </location>
</feature>
<evidence type="ECO:0000256" key="10">
    <source>
        <dbReference type="SAM" id="Coils"/>
    </source>
</evidence>
<dbReference type="PRINTS" id="PR00380">
    <property type="entry name" value="KINESINHEAVY"/>
</dbReference>
<comment type="subcellular location">
    <subcellularLocation>
        <location evidence="1">Cytoplasm</location>
    </subcellularLocation>
</comment>
<evidence type="ECO:0000256" key="11">
    <source>
        <dbReference type="SAM" id="MobiDB-lite"/>
    </source>
</evidence>
<evidence type="ECO:0000259" key="12">
    <source>
        <dbReference type="PROSITE" id="PS50067"/>
    </source>
</evidence>
<dbReference type="EMBL" id="MU251628">
    <property type="protein sequence ID" value="KAG9231039.1"/>
    <property type="molecule type" value="Genomic_DNA"/>
</dbReference>
<dbReference type="GO" id="GO:0005875">
    <property type="term" value="C:microtubule associated complex"/>
    <property type="evidence" value="ECO:0007669"/>
    <property type="project" value="TreeGrafter"/>
</dbReference>
<dbReference type="InterPro" id="IPR001752">
    <property type="entry name" value="Kinesin_motor_dom"/>
</dbReference>
<dbReference type="PANTHER" id="PTHR47969:SF15">
    <property type="entry name" value="CHROMOSOME-ASSOCIATED KINESIN KIF4A-RELATED"/>
    <property type="match status" value="1"/>
</dbReference>
<dbReference type="SMART" id="SM00278">
    <property type="entry name" value="HhH1"/>
    <property type="match status" value="2"/>
</dbReference>
<keyword evidence="6 9" id="KW-0067">ATP-binding</keyword>
<feature type="binding site" evidence="9">
    <location>
        <begin position="90"/>
        <end position="97"/>
    </location>
    <ligand>
        <name>ATP</name>
        <dbReference type="ChEBI" id="CHEBI:30616"/>
    </ligand>
</feature>
<feature type="compositionally biased region" description="Basic and acidic residues" evidence="11">
    <location>
        <begin position="619"/>
        <end position="635"/>
    </location>
</feature>
<organism evidence="13 14">
    <name type="scientific">Amylocarpus encephaloides</name>
    <dbReference type="NCBI Taxonomy" id="45428"/>
    <lineage>
        <taxon>Eukaryota</taxon>
        <taxon>Fungi</taxon>
        <taxon>Dikarya</taxon>
        <taxon>Ascomycota</taxon>
        <taxon>Pezizomycotina</taxon>
        <taxon>Leotiomycetes</taxon>
        <taxon>Helotiales</taxon>
        <taxon>Helotiales incertae sedis</taxon>
        <taxon>Amylocarpus</taxon>
    </lineage>
</organism>
<comment type="similarity">
    <text evidence="9">Belongs to the TRAFAC class myosin-kinesin ATPase superfamily. Kinesin family.</text>
</comment>
<evidence type="ECO:0000256" key="7">
    <source>
        <dbReference type="ARBA" id="ARBA00023054"/>
    </source>
</evidence>
<sequence>MSVRVVARLRPLLDKELDKDIIVDATGEKDGKPSSMVRIPNPKNEAEEFSFAFNGVYDMPTPQEEIFTNEVAPHLKSLFQGLDVTIFAYGVTGTGKTHTMRGGMKLSERGVIPRLLSGIYRRGRKVAKDSGGETSVSITLSYYEIYNDKVYDLFEAPEKRSLAGLPLREKDGKTIVVGLSEHACDDLKDFEKLYIEANNNRSTAGTKLNAQSSRSHAILMVKVHQTDSEGTLTSTASAIDLAGSEDNRRTENGKERMVESASINKSLFVLSQCIDAIGRGDKRIPYRESKMTRILSLGQNNGITIMILNLAPLRSYHLDTLSSLNVSSRAKRIEVREIENEVVFTQPPRKGAPVGGATLQQRQPLRPLANAHNTHAVGQKSGDKPAKAFSVYTDSKARPAPRSSSTATSTLRRTNSTNKRPSDSTNSSRPTKLAKPTVARTPAELTAAKIEELIERKVSEALANRVLDQPSVKPPIEISETVQKRLEALERKIENGEAEEARAEGLRFLLMAKQHKERGEDTSALKMYEMAVPYFPGQEKLGKKISNLRAKIQAKKDTESAMIPPPSFQRTTIVTAPIPKIQLPMSAASFDEAPPKEKSQSHKPKPMPIDSHDETDELAIQHEENHKPRKIKADAESDDEFNGSALEHEGDEDDDSFAYKPKPKKTKSKAVAKSSLRVFSDQYDAEHEPPTPRTKQLLDIVNSRDVALIMGLSGVGAKKARDLVEFLELQSEDDGGNIQTLQQLRAVPGVGNRTVERAYEGIVNACLV</sequence>
<dbReference type="FunFam" id="3.40.850.10:FF:000072">
    <property type="entry name" value="Kinesin family protein"/>
    <property type="match status" value="1"/>
</dbReference>
<keyword evidence="9" id="KW-0505">Motor protein</keyword>
<dbReference type="Pfam" id="PF00225">
    <property type="entry name" value="Kinesin"/>
    <property type="match status" value="1"/>
</dbReference>
<dbReference type="GO" id="GO:0007018">
    <property type="term" value="P:microtubule-based movement"/>
    <property type="evidence" value="ECO:0007669"/>
    <property type="project" value="InterPro"/>
</dbReference>
<evidence type="ECO:0000256" key="1">
    <source>
        <dbReference type="ARBA" id="ARBA00004496"/>
    </source>
</evidence>
<dbReference type="GO" id="GO:0008017">
    <property type="term" value="F:microtubule binding"/>
    <property type="evidence" value="ECO:0007669"/>
    <property type="project" value="InterPro"/>
</dbReference>
<feature type="domain" description="Kinesin motor" evidence="12">
    <location>
        <begin position="2"/>
        <end position="333"/>
    </location>
</feature>
<dbReference type="GO" id="GO:0051231">
    <property type="term" value="P:spindle elongation"/>
    <property type="evidence" value="ECO:0007669"/>
    <property type="project" value="TreeGrafter"/>
</dbReference>
<keyword evidence="13" id="KW-0378">Hydrolase</keyword>
<dbReference type="InterPro" id="IPR003583">
    <property type="entry name" value="Hlx-hairpin-Hlx_DNA-bd_motif"/>
</dbReference>
<evidence type="ECO:0000313" key="13">
    <source>
        <dbReference type="EMBL" id="KAG9231039.1"/>
    </source>
</evidence>
<dbReference type="GO" id="GO:0006281">
    <property type="term" value="P:DNA repair"/>
    <property type="evidence" value="ECO:0007669"/>
    <property type="project" value="InterPro"/>
</dbReference>
<dbReference type="GO" id="GO:0007052">
    <property type="term" value="P:mitotic spindle organization"/>
    <property type="evidence" value="ECO:0007669"/>
    <property type="project" value="TreeGrafter"/>
</dbReference>
<comment type="function">
    <text evidence="8">Kinesin family member that is involved in spindle formation and the movements of chromosomes during mitosis and meiosis. Binds to microtubules and to DNA. Plays a role in congression of laterally attached chromosomes in NDC80-depleted cells.</text>
</comment>
<dbReference type="GO" id="GO:0005737">
    <property type="term" value="C:cytoplasm"/>
    <property type="evidence" value="ECO:0007669"/>
    <property type="project" value="UniProtKB-SubCell"/>
</dbReference>
<dbReference type="InterPro" id="IPR027640">
    <property type="entry name" value="Kinesin-like_fam"/>
</dbReference>
<dbReference type="PANTHER" id="PTHR47969">
    <property type="entry name" value="CHROMOSOME-ASSOCIATED KINESIN KIF4A-RELATED"/>
    <property type="match status" value="1"/>
</dbReference>
<dbReference type="Proteomes" id="UP000824998">
    <property type="component" value="Unassembled WGS sequence"/>
</dbReference>
<dbReference type="InterPro" id="IPR036961">
    <property type="entry name" value="Kinesin_motor_dom_sf"/>
</dbReference>
<feature type="compositionally biased region" description="Basic residues" evidence="11">
    <location>
        <begin position="661"/>
        <end position="670"/>
    </location>
</feature>
<evidence type="ECO:0000256" key="3">
    <source>
        <dbReference type="ARBA" id="ARBA00022490"/>
    </source>
</evidence>
<dbReference type="AlphaFoldDB" id="A0A9P7YCA3"/>
<protein>
    <recommendedName>
        <fullName evidence="2">Kinesin-like protein KIF22</fullName>
    </recommendedName>
</protein>
<dbReference type="CDD" id="cd00106">
    <property type="entry name" value="KISc"/>
    <property type="match status" value="1"/>
</dbReference>
<dbReference type="InterPro" id="IPR027417">
    <property type="entry name" value="P-loop_NTPase"/>
</dbReference>